<evidence type="ECO:0000313" key="1">
    <source>
        <dbReference type="EMBL" id="GBE78637.1"/>
    </source>
</evidence>
<sequence>MAFAGLGPPPAPAPSRVVDLQSWPTTRPNHPQIVMAGGVDESACGADTTVATTTNAPLAWPSVLSTPAG</sequence>
<evidence type="ECO:0000313" key="2">
    <source>
        <dbReference type="Proteomes" id="UP000287166"/>
    </source>
</evidence>
<reference evidence="1 2" key="1">
    <citation type="journal article" date="2018" name="Sci. Rep.">
        <title>Genome sequence of the cauliflower mushroom Sparassis crispa (Hanabiratake) and its association with beneficial usage.</title>
        <authorList>
            <person name="Kiyama R."/>
            <person name="Furutani Y."/>
            <person name="Kawaguchi K."/>
            <person name="Nakanishi T."/>
        </authorList>
    </citation>
    <scope>NUCLEOTIDE SEQUENCE [LARGE SCALE GENOMIC DNA]</scope>
</reference>
<name>A0A401G8Z7_9APHY</name>
<gene>
    <name evidence="1" type="ORF">SCP_0115260</name>
</gene>
<organism evidence="1 2">
    <name type="scientific">Sparassis crispa</name>
    <dbReference type="NCBI Taxonomy" id="139825"/>
    <lineage>
        <taxon>Eukaryota</taxon>
        <taxon>Fungi</taxon>
        <taxon>Dikarya</taxon>
        <taxon>Basidiomycota</taxon>
        <taxon>Agaricomycotina</taxon>
        <taxon>Agaricomycetes</taxon>
        <taxon>Polyporales</taxon>
        <taxon>Sparassidaceae</taxon>
        <taxon>Sparassis</taxon>
    </lineage>
</organism>
<dbReference type="Proteomes" id="UP000287166">
    <property type="component" value="Unassembled WGS sequence"/>
</dbReference>
<comment type="caution">
    <text evidence="1">The sequence shown here is derived from an EMBL/GenBank/DDBJ whole genome shotgun (WGS) entry which is preliminary data.</text>
</comment>
<dbReference type="EMBL" id="BFAD01000001">
    <property type="protein sequence ID" value="GBE78637.1"/>
    <property type="molecule type" value="Genomic_DNA"/>
</dbReference>
<dbReference type="InParanoid" id="A0A401G8Z7"/>
<dbReference type="RefSeq" id="XP_027609550.1">
    <property type="nucleotide sequence ID" value="XM_027753749.1"/>
</dbReference>
<accession>A0A401G8Z7</accession>
<protein>
    <submittedName>
        <fullName evidence="1">Uncharacterized protein</fullName>
    </submittedName>
</protein>
<dbReference type="GeneID" id="38775554"/>
<proteinExistence type="predicted"/>
<dbReference type="AlphaFoldDB" id="A0A401G8Z7"/>
<keyword evidence="2" id="KW-1185">Reference proteome</keyword>